<dbReference type="GO" id="GO:0006865">
    <property type="term" value="P:amino acid transport"/>
    <property type="evidence" value="ECO:0007669"/>
    <property type="project" value="UniProtKB-KW"/>
</dbReference>
<dbReference type="EMBL" id="NKQK01000009">
    <property type="protein sequence ID" value="PSS20976.1"/>
    <property type="molecule type" value="Genomic_DNA"/>
</dbReference>
<evidence type="ECO:0000256" key="1">
    <source>
        <dbReference type="ARBA" id="ARBA00004167"/>
    </source>
</evidence>
<dbReference type="OrthoDB" id="1930784at2759"/>
<feature type="compositionally biased region" description="Basic and acidic residues" evidence="8">
    <location>
        <begin position="140"/>
        <end position="149"/>
    </location>
</feature>
<evidence type="ECO:0000313" key="10">
    <source>
        <dbReference type="EMBL" id="PSS20976.1"/>
    </source>
</evidence>
<keyword evidence="11" id="KW-1185">Reference proteome</keyword>
<evidence type="ECO:0000256" key="7">
    <source>
        <dbReference type="ARBA" id="ARBA00023136"/>
    </source>
</evidence>
<sequence>MSTRDTLNTMTTTTKATFTPPATLQRSPWHSPVPYLFGGLAAMLGLIAFALLILACSYWKLSGQFERENSNDEERERDLEAGDEGKPKDNFPVFEEKILVIMAGDVKPTFLATPLSSKVISFGDGKGKGENEEREGDGEISQKPKQDMGDHDDDETNTTTTTLIEGRVSLETRENQ</sequence>
<dbReference type="GO" id="GO:0016020">
    <property type="term" value="C:membrane"/>
    <property type="evidence" value="ECO:0007669"/>
    <property type="project" value="UniProtKB-SubCell"/>
</dbReference>
<evidence type="ECO:0000256" key="8">
    <source>
        <dbReference type="SAM" id="MobiDB-lite"/>
    </source>
</evidence>
<comment type="subcellular location">
    <subcellularLocation>
        <location evidence="1">Membrane</location>
        <topology evidence="1">Single-pass membrane protein</topology>
    </subcellularLocation>
</comment>
<evidence type="ECO:0000256" key="3">
    <source>
        <dbReference type="ARBA" id="ARBA00022448"/>
    </source>
</evidence>
<organism evidence="10 11">
    <name type="scientific">Actinidia chinensis var. chinensis</name>
    <name type="common">Chinese soft-hair kiwi</name>
    <dbReference type="NCBI Taxonomy" id="1590841"/>
    <lineage>
        <taxon>Eukaryota</taxon>
        <taxon>Viridiplantae</taxon>
        <taxon>Streptophyta</taxon>
        <taxon>Embryophyta</taxon>
        <taxon>Tracheophyta</taxon>
        <taxon>Spermatophyta</taxon>
        <taxon>Magnoliopsida</taxon>
        <taxon>eudicotyledons</taxon>
        <taxon>Gunneridae</taxon>
        <taxon>Pentapetalae</taxon>
        <taxon>asterids</taxon>
        <taxon>Ericales</taxon>
        <taxon>Actinidiaceae</taxon>
        <taxon>Actinidia</taxon>
    </lineage>
</organism>
<evidence type="ECO:0000256" key="5">
    <source>
        <dbReference type="ARBA" id="ARBA00022970"/>
    </source>
</evidence>
<dbReference type="InParanoid" id="A0A2R6R4N4"/>
<dbReference type="PANTHER" id="PTHR33228">
    <property type="entry name" value="PROTEIN GLUTAMINE DUMPER 4-RELATED"/>
    <property type="match status" value="1"/>
</dbReference>
<reference evidence="11" key="2">
    <citation type="journal article" date="2018" name="BMC Genomics">
        <title>A manually annotated Actinidia chinensis var. chinensis (kiwifruit) genome highlights the challenges associated with draft genomes and gene prediction in plants.</title>
        <authorList>
            <person name="Pilkington S.M."/>
            <person name="Crowhurst R."/>
            <person name="Hilario E."/>
            <person name="Nardozza S."/>
            <person name="Fraser L."/>
            <person name="Peng Y."/>
            <person name="Gunaseelan K."/>
            <person name="Simpson R."/>
            <person name="Tahir J."/>
            <person name="Deroles S.C."/>
            <person name="Templeton K."/>
            <person name="Luo Z."/>
            <person name="Davy M."/>
            <person name="Cheng C."/>
            <person name="McNeilage M."/>
            <person name="Scaglione D."/>
            <person name="Liu Y."/>
            <person name="Zhang Q."/>
            <person name="Datson P."/>
            <person name="De Silva N."/>
            <person name="Gardiner S.E."/>
            <person name="Bassett H."/>
            <person name="Chagne D."/>
            <person name="McCallum J."/>
            <person name="Dzierzon H."/>
            <person name="Deng C."/>
            <person name="Wang Y.Y."/>
            <person name="Barron L."/>
            <person name="Manako K."/>
            <person name="Bowen J."/>
            <person name="Foster T.M."/>
            <person name="Erridge Z.A."/>
            <person name="Tiffin H."/>
            <person name="Waite C.N."/>
            <person name="Davies K.M."/>
            <person name="Grierson E.P."/>
            <person name="Laing W.A."/>
            <person name="Kirk R."/>
            <person name="Chen X."/>
            <person name="Wood M."/>
            <person name="Montefiori M."/>
            <person name="Brummell D.A."/>
            <person name="Schwinn K.E."/>
            <person name="Catanach A."/>
            <person name="Fullerton C."/>
            <person name="Li D."/>
            <person name="Meiyalaghan S."/>
            <person name="Nieuwenhuizen N."/>
            <person name="Read N."/>
            <person name="Prakash R."/>
            <person name="Hunter D."/>
            <person name="Zhang H."/>
            <person name="McKenzie M."/>
            <person name="Knabel M."/>
            <person name="Harris A."/>
            <person name="Allan A.C."/>
            <person name="Gleave A."/>
            <person name="Chen A."/>
            <person name="Janssen B.J."/>
            <person name="Plunkett B."/>
            <person name="Ampomah-Dwamena C."/>
            <person name="Voogd C."/>
            <person name="Leif D."/>
            <person name="Lafferty D."/>
            <person name="Souleyre E.J.F."/>
            <person name="Varkonyi-Gasic E."/>
            <person name="Gambi F."/>
            <person name="Hanley J."/>
            <person name="Yao J.L."/>
            <person name="Cheung J."/>
            <person name="David K.M."/>
            <person name="Warren B."/>
            <person name="Marsh K."/>
            <person name="Snowden K.C."/>
            <person name="Lin-Wang K."/>
            <person name="Brian L."/>
            <person name="Martinez-Sanchez M."/>
            <person name="Wang M."/>
            <person name="Ileperuma N."/>
            <person name="Macnee N."/>
            <person name="Campin R."/>
            <person name="McAtee P."/>
            <person name="Drummond R.S.M."/>
            <person name="Espley R.V."/>
            <person name="Ireland H.S."/>
            <person name="Wu R."/>
            <person name="Atkinson R.G."/>
            <person name="Karunairetnam S."/>
            <person name="Bulley S."/>
            <person name="Chunkath S."/>
            <person name="Hanley Z."/>
            <person name="Storey R."/>
            <person name="Thrimawithana A.H."/>
            <person name="Thomson S."/>
            <person name="David C."/>
            <person name="Testolin R."/>
            <person name="Huang H."/>
            <person name="Hellens R.P."/>
            <person name="Schaffer R.J."/>
        </authorList>
    </citation>
    <scope>NUCLEOTIDE SEQUENCE [LARGE SCALE GENOMIC DNA]</scope>
    <source>
        <strain evidence="11">cv. Red5</strain>
    </source>
</reference>
<keyword evidence="7 9" id="KW-0472">Membrane</keyword>
<dbReference type="Proteomes" id="UP000241394">
    <property type="component" value="Chromosome LG9"/>
</dbReference>
<keyword evidence="5" id="KW-0029">Amino-acid transport</keyword>
<keyword evidence="3" id="KW-0813">Transport</keyword>
<name>A0A2R6R4N4_ACTCC</name>
<feature type="region of interest" description="Disordered" evidence="8">
    <location>
        <begin position="121"/>
        <end position="176"/>
    </location>
</feature>
<dbReference type="GO" id="GO:0080143">
    <property type="term" value="P:regulation of amino acid export"/>
    <property type="evidence" value="ECO:0007669"/>
    <property type="project" value="InterPro"/>
</dbReference>
<dbReference type="OMA" id="NEEMIGD"/>
<dbReference type="AlphaFoldDB" id="A0A2R6R4N4"/>
<feature type="region of interest" description="Disordered" evidence="8">
    <location>
        <begin position="66"/>
        <end position="90"/>
    </location>
</feature>
<dbReference type="FunCoup" id="A0A2R6R4N4">
    <property type="interactions" value="344"/>
</dbReference>
<dbReference type="InterPro" id="IPR040359">
    <property type="entry name" value="GDU"/>
</dbReference>
<keyword evidence="4 9" id="KW-0812">Transmembrane</keyword>
<comment type="caution">
    <text evidence="10">The sequence shown here is derived from an EMBL/GenBank/DDBJ whole genome shotgun (WGS) entry which is preliminary data.</text>
</comment>
<dbReference type="STRING" id="1590841.A0A2R6R4N4"/>
<dbReference type="PANTHER" id="PTHR33228:SF49">
    <property type="entry name" value="PROTEIN GLUTAMINE DUMPER 5"/>
    <property type="match status" value="1"/>
</dbReference>
<gene>
    <name evidence="10" type="ORF">CEY00_Acc10015</name>
</gene>
<evidence type="ECO:0000256" key="6">
    <source>
        <dbReference type="ARBA" id="ARBA00022989"/>
    </source>
</evidence>
<proteinExistence type="inferred from homology"/>
<reference evidence="10 11" key="1">
    <citation type="submission" date="2017-07" db="EMBL/GenBank/DDBJ databases">
        <title>An improved, manually edited Actinidia chinensis var. chinensis (kiwifruit) genome highlights the challenges associated with draft genomes and gene prediction in plants.</title>
        <authorList>
            <person name="Pilkington S."/>
            <person name="Crowhurst R."/>
            <person name="Hilario E."/>
            <person name="Nardozza S."/>
            <person name="Fraser L."/>
            <person name="Peng Y."/>
            <person name="Gunaseelan K."/>
            <person name="Simpson R."/>
            <person name="Tahir J."/>
            <person name="Deroles S."/>
            <person name="Templeton K."/>
            <person name="Luo Z."/>
            <person name="Davy M."/>
            <person name="Cheng C."/>
            <person name="Mcneilage M."/>
            <person name="Scaglione D."/>
            <person name="Liu Y."/>
            <person name="Zhang Q."/>
            <person name="Datson P."/>
            <person name="De Silva N."/>
            <person name="Gardiner S."/>
            <person name="Bassett H."/>
            <person name="Chagne D."/>
            <person name="Mccallum J."/>
            <person name="Dzierzon H."/>
            <person name="Deng C."/>
            <person name="Wang Y.-Y."/>
            <person name="Barron N."/>
            <person name="Manako K."/>
            <person name="Bowen J."/>
            <person name="Foster T."/>
            <person name="Erridge Z."/>
            <person name="Tiffin H."/>
            <person name="Waite C."/>
            <person name="Davies K."/>
            <person name="Grierson E."/>
            <person name="Laing W."/>
            <person name="Kirk R."/>
            <person name="Chen X."/>
            <person name="Wood M."/>
            <person name="Montefiori M."/>
            <person name="Brummell D."/>
            <person name="Schwinn K."/>
            <person name="Catanach A."/>
            <person name="Fullerton C."/>
            <person name="Li D."/>
            <person name="Meiyalaghan S."/>
            <person name="Nieuwenhuizen N."/>
            <person name="Read N."/>
            <person name="Prakash R."/>
            <person name="Hunter D."/>
            <person name="Zhang H."/>
            <person name="Mckenzie M."/>
            <person name="Knabel M."/>
            <person name="Harris A."/>
            <person name="Allan A."/>
            <person name="Chen A."/>
            <person name="Janssen B."/>
            <person name="Plunkett B."/>
            <person name="Dwamena C."/>
            <person name="Voogd C."/>
            <person name="Leif D."/>
            <person name="Lafferty D."/>
            <person name="Souleyre E."/>
            <person name="Varkonyi-Gasic E."/>
            <person name="Gambi F."/>
            <person name="Hanley J."/>
            <person name="Yao J.-L."/>
            <person name="Cheung J."/>
            <person name="David K."/>
            <person name="Warren B."/>
            <person name="Marsh K."/>
            <person name="Snowden K."/>
            <person name="Lin-Wang K."/>
            <person name="Brian L."/>
            <person name="Martinez-Sanchez M."/>
            <person name="Wang M."/>
            <person name="Ileperuma N."/>
            <person name="Macnee N."/>
            <person name="Campin R."/>
            <person name="Mcatee P."/>
            <person name="Drummond R."/>
            <person name="Espley R."/>
            <person name="Ireland H."/>
            <person name="Wu R."/>
            <person name="Atkinson R."/>
            <person name="Karunairetnam S."/>
            <person name="Bulley S."/>
            <person name="Chunkath S."/>
            <person name="Hanley Z."/>
            <person name="Storey R."/>
            <person name="Thrimawithana A."/>
            <person name="Thomson S."/>
            <person name="David C."/>
            <person name="Testolin R."/>
        </authorList>
    </citation>
    <scope>NUCLEOTIDE SEQUENCE [LARGE SCALE GENOMIC DNA]</scope>
    <source>
        <strain evidence="11">cv. Red5</strain>
        <tissue evidence="10">Young leaf</tissue>
    </source>
</reference>
<evidence type="ECO:0000256" key="4">
    <source>
        <dbReference type="ARBA" id="ARBA00022692"/>
    </source>
</evidence>
<accession>A0A2R6R4N4</accession>
<evidence type="ECO:0000256" key="9">
    <source>
        <dbReference type="SAM" id="Phobius"/>
    </source>
</evidence>
<protein>
    <submittedName>
        <fullName evidence="10">Protein GLUTAMINE DUMPER like</fullName>
    </submittedName>
</protein>
<evidence type="ECO:0000313" key="11">
    <source>
        <dbReference type="Proteomes" id="UP000241394"/>
    </source>
</evidence>
<keyword evidence="6 9" id="KW-1133">Transmembrane helix</keyword>
<dbReference type="Gramene" id="PSS20976">
    <property type="protein sequence ID" value="PSS20976"/>
    <property type="gene ID" value="CEY00_Acc10015"/>
</dbReference>
<feature type="transmembrane region" description="Helical" evidence="9">
    <location>
        <begin position="35"/>
        <end position="59"/>
    </location>
</feature>
<evidence type="ECO:0000256" key="2">
    <source>
        <dbReference type="ARBA" id="ARBA00009977"/>
    </source>
</evidence>
<comment type="similarity">
    <text evidence="2">Belongs to the GLUTAMINE DUMPER 1 (TC 9.B.60) family.</text>
</comment>